<sequence>MLEINFIRKALDASRAERDVDMGDHYIAAVHETELYTIYEYRDGHYESYGRLASFDCSKVATLEELVKRMQGGAIKAIQAFSH</sequence>
<reference evidence="1 2" key="1">
    <citation type="submission" date="2024-02" db="EMBL/GenBank/DDBJ databases">
        <title>Deinococcus xinjiangensis NBRC 107630.</title>
        <authorList>
            <person name="Ichikawa N."/>
            <person name="Katano-Makiyama Y."/>
            <person name="Hidaka K."/>
        </authorList>
    </citation>
    <scope>NUCLEOTIDE SEQUENCE [LARGE SCALE GENOMIC DNA]</scope>
    <source>
        <strain evidence="1 2">NBRC 107630</strain>
    </source>
</reference>
<gene>
    <name evidence="1" type="ORF">Dxin01_00199</name>
</gene>
<name>A0ABP9V902_9DEIO</name>
<comment type="caution">
    <text evidence="1">The sequence shown here is derived from an EMBL/GenBank/DDBJ whole genome shotgun (WGS) entry which is preliminary data.</text>
</comment>
<dbReference type="Proteomes" id="UP001458946">
    <property type="component" value="Unassembled WGS sequence"/>
</dbReference>
<dbReference type="RefSeq" id="WP_353540463.1">
    <property type="nucleotide sequence ID" value="NZ_BAABRN010000001.1"/>
</dbReference>
<keyword evidence="2" id="KW-1185">Reference proteome</keyword>
<protein>
    <submittedName>
        <fullName evidence="1">Uncharacterized protein</fullName>
    </submittedName>
</protein>
<organism evidence="1 2">
    <name type="scientific">Deinococcus xinjiangensis</name>
    <dbReference type="NCBI Taxonomy" id="457454"/>
    <lineage>
        <taxon>Bacteria</taxon>
        <taxon>Thermotogati</taxon>
        <taxon>Deinococcota</taxon>
        <taxon>Deinococci</taxon>
        <taxon>Deinococcales</taxon>
        <taxon>Deinococcaceae</taxon>
        <taxon>Deinococcus</taxon>
    </lineage>
</organism>
<accession>A0ABP9V902</accession>
<evidence type="ECO:0000313" key="1">
    <source>
        <dbReference type="EMBL" id="GAA5500478.1"/>
    </source>
</evidence>
<dbReference type="EMBL" id="BAABRN010000001">
    <property type="protein sequence ID" value="GAA5500478.1"/>
    <property type="molecule type" value="Genomic_DNA"/>
</dbReference>
<proteinExistence type="predicted"/>
<evidence type="ECO:0000313" key="2">
    <source>
        <dbReference type="Proteomes" id="UP001458946"/>
    </source>
</evidence>